<proteinExistence type="predicted"/>
<sequence length="290" mass="32559">MSSNSTSVDTNTLFPLKSMKPTSSMLPQYPSERSSMVPNKNLKLISIVCLSISISGISLTSIATAFDHLLLRLPLKINQTRTRQFLCRNRFLILWISSGVLINSRNATYRHDEKMLRKAFSVTNAYGAITVTERGALPSLSTRDLVKVVLFYPSHGLQRILVGCLKADLQQVRDELTQYNIKISSFAACIVILVEKIYTVIMTSLTVAEKSAQSAHFWAILLKRENYQFWKTMVEPFLSANKLSGYLNGSISCPPLQITTKNKTIENLAYATWKANDDHVKMLLLSSISE</sequence>
<dbReference type="PANTHER" id="PTHR47481">
    <property type="match status" value="1"/>
</dbReference>
<protein>
    <recommendedName>
        <fullName evidence="2">Retrotransposon Copia-like N-terminal domain-containing protein</fullName>
    </recommendedName>
</protein>
<dbReference type="EMBL" id="OX465083">
    <property type="protein sequence ID" value="CAI9292172.1"/>
    <property type="molecule type" value="Genomic_DNA"/>
</dbReference>
<name>A0AA35ZHQ6_LACSI</name>
<gene>
    <name evidence="3" type="ORF">LSALG_LOCUS31268</name>
</gene>
<evidence type="ECO:0000256" key="1">
    <source>
        <dbReference type="SAM" id="Phobius"/>
    </source>
</evidence>
<dbReference type="InterPro" id="IPR029472">
    <property type="entry name" value="Copia-like_N"/>
</dbReference>
<keyword evidence="4" id="KW-1185">Reference proteome</keyword>
<keyword evidence="1" id="KW-0812">Transmembrane</keyword>
<evidence type="ECO:0000259" key="2">
    <source>
        <dbReference type="Pfam" id="PF14244"/>
    </source>
</evidence>
<dbReference type="PANTHER" id="PTHR47481:SF39">
    <property type="entry name" value="TRANSCRIPTION FACTOR INTERACTOR AND REGULATOR CCHC(ZN) FAMILY"/>
    <property type="match status" value="1"/>
</dbReference>
<reference evidence="3" key="1">
    <citation type="submission" date="2023-04" db="EMBL/GenBank/DDBJ databases">
        <authorList>
            <person name="Vijverberg K."/>
            <person name="Xiong W."/>
            <person name="Schranz E."/>
        </authorList>
    </citation>
    <scope>NUCLEOTIDE SEQUENCE</scope>
</reference>
<accession>A0AA35ZHQ6</accession>
<evidence type="ECO:0000313" key="3">
    <source>
        <dbReference type="EMBL" id="CAI9292172.1"/>
    </source>
</evidence>
<dbReference type="Proteomes" id="UP001177003">
    <property type="component" value="Chromosome 7"/>
</dbReference>
<dbReference type="AlphaFoldDB" id="A0AA35ZHQ6"/>
<keyword evidence="1" id="KW-0472">Membrane</keyword>
<organism evidence="3 4">
    <name type="scientific">Lactuca saligna</name>
    <name type="common">Willowleaf lettuce</name>
    <dbReference type="NCBI Taxonomy" id="75948"/>
    <lineage>
        <taxon>Eukaryota</taxon>
        <taxon>Viridiplantae</taxon>
        <taxon>Streptophyta</taxon>
        <taxon>Embryophyta</taxon>
        <taxon>Tracheophyta</taxon>
        <taxon>Spermatophyta</taxon>
        <taxon>Magnoliopsida</taxon>
        <taxon>eudicotyledons</taxon>
        <taxon>Gunneridae</taxon>
        <taxon>Pentapetalae</taxon>
        <taxon>asterids</taxon>
        <taxon>campanulids</taxon>
        <taxon>Asterales</taxon>
        <taxon>Asteraceae</taxon>
        <taxon>Cichorioideae</taxon>
        <taxon>Cichorieae</taxon>
        <taxon>Lactucinae</taxon>
        <taxon>Lactuca</taxon>
    </lineage>
</organism>
<feature type="transmembrane region" description="Helical" evidence="1">
    <location>
        <begin position="44"/>
        <end position="70"/>
    </location>
</feature>
<keyword evidence="1" id="KW-1133">Transmembrane helix</keyword>
<feature type="domain" description="Retrotransposon Copia-like N-terminal" evidence="2">
    <location>
        <begin position="217"/>
        <end position="255"/>
    </location>
</feature>
<dbReference type="Pfam" id="PF14244">
    <property type="entry name" value="Retrotran_gag_3"/>
    <property type="match status" value="1"/>
</dbReference>
<evidence type="ECO:0000313" key="4">
    <source>
        <dbReference type="Proteomes" id="UP001177003"/>
    </source>
</evidence>